<feature type="region of interest" description="Disordered" evidence="1">
    <location>
        <begin position="1"/>
        <end position="62"/>
    </location>
</feature>
<sequence>MGVLKKWSLEQGEQGEQEAGRDTRILKGGGPRMSTEEVEPGAGRAGRAGSRTGHKNPERGRTSQLGFAMTKYRSAVLPNRYLVIAISDCDILVFANYFEIGLLRRIYQIPISDSLGFAMTKYRSGVLPNRYLVIAISDCDILVFANYFEMGLLRRI</sequence>
<dbReference type="AlphaFoldDB" id="A0AAV7RTP0"/>
<proteinExistence type="predicted"/>
<reference evidence="2" key="1">
    <citation type="journal article" date="2022" name="bioRxiv">
        <title>Sequencing and chromosome-scale assembly of the giantPleurodeles waltlgenome.</title>
        <authorList>
            <person name="Brown T."/>
            <person name="Elewa A."/>
            <person name="Iarovenko S."/>
            <person name="Subramanian E."/>
            <person name="Araus A.J."/>
            <person name="Petzold A."/>
            <person name="Susuki M."/>
            <person name="Suzuki K.-i.T."/>
            <person name="Hayashi T."/>
            <person name="Toyoda A."/>
            <person name="Oliveira C."/>
            <person name="Osipova E."/>
            <person name="Leigh N.D."/>
            <person name="Simon A."/>
            <person name="Yun M.H."/>
        </authorList>
    </citation>
    <scope>NUCLEOTIDE SEQUENCE</scope>
    <source>
        <strain evidence="2">20211129_DDA</strain>
        <tissue evidence="2">Liver</tissue>
    </source>
</reference>
<protein>
    <submittedName>
        <fullName evidence="2">Uncharacterized protein</fullName>
    </submittedName>
</protein>
<accession>A0AAV7RTP0</accession>
<dbReference type="EMBL" id="JANPWB010000009">
    <property type="protein sequence ID" value="KAJ1156141.1"/>
    <property type="molecule type" value="Genomic_DNA"/>
</dbReference>
<organism evidence="2 3">
    <name type="scientific">Pleurodeles waltl</name>
    <name type="common">Iberian ribbed newt</name>
    <dbReference type="NCBI Taxonomy" id="8319"/>
    <lineage>
        <taxon>Eukaryota</taxon>
        <taxon>Metazoa</taxon>
        <taxon>Chordata</taxon>
        <taxon>Craniata</taxon>
        <taxon>Vertebrata</taxon>
        <taxon>Euteleostomi</taxon>
        <taxon>Amphibia</taxon>
        <taxon>Batrachia</taxon>
        <taxon>Caudata</taxon>
        <taxon>Salamandroidea</taxon>
        <taxon>Salamandridae</taxon>
        <taxon>Pleurodelinae</taxon>
        <taxon>Pleurodeles</taxon>
    </lineage>
</organism>
<comment type="caution">
    <text evidence="2">The sequence shown here is derived from an EMBL/GenBank/DDBJ whole genome shotgun (WGS) entry which is preliminary data.</text>
</comment>
<feature type="compositionally biased region" description="Low complexity" evidence="1">
    <location>
        <begin position="41"/>
        <end position="51"/>
    </location>
</feature>
<dbReference type="Proteomes" id="UP001066276">
    <property type="component" value="Chromosome 5"/>
</dbReference>
<keyword evidence="3" id="KW-1185">Reference proteome</keyword>
<name>A0AAV7RTP0_PLEWA</name>
<evidence type="ECO:0000313" key="2">
    <source>
        <dbReference type="EMBL" id="KAJ1156141.1"/>
    </source>
</evidence>
<evidence type="ECO:0000313" key="3">
    <source>
        <dbReference type="Proteomes" id="UP001066276"/>
    </source>
</evidence>
<gene>
    <name evidence="2" type="ORF">NDU88_008865</name>
</gene>
<evidence type="ECO:0000256" key="1">
    <source>
        <dbReference type="SAM" id="MobiDB-lite"/>
    </source>
</evidence>